<gene>
    <name evidence="2" type="ORF">ZIOFF_049507</name>
</gene>
<dbReference type="AlphaFoldDB" id="A0A8J5FX09"/>
<evidence type="ECO:0000313" key="3">
    <source>
        <dbReference type="Proteomes" id="UP000734854"/>
    </source>
</evidence>
<name>A0A8J5FX09_ZINOF</name>
<dbReference type="PANTHER" id="PTHR46951:SF2">
    <property type="entry name" value="BED-TYPE DOMAIN-CONTAINING PROTEIN"/>
    <property type="match status" value="1"/>
</dbReference>
<evidence type="ECO:0008006" key="4">
    <source>
        <dbReference type="Google" id="ProtNLM"/>
    </source>
</evidence>
<dbReference type="Proteomes" id="UP000734854">
    <property type="component" value="Unassembled WGS sequence"/>
</dbReference>
<dbReference type="EMBL" id="JACMSC010000013">
    <property type="protein sequence ID" value="KAG6494475.1"/>
    <property type="molecule type" value="Genomic_DNA"/>
</dbReference>
<evidence type="ECO:0000313" key="2">
    <source>
        <dbReference type="EMBL" id="KAG6494475.1"/>
    </source>
</evidence>
<feature type="compositionally biased region" description="Low complexity" evidence="1">
    <location>
        <begin position="1"/>
        <end position="16"/>
    </location>
</feature>
<sequence length="119" mass="12887">MDGSSGTGSNANSSVGPFTSEESASQSHRQKVDIAWAHVSKGVNAQGRKTMTCIYYHKTFAGGGIFQMKQHLAGARGSIVSYGKVPPEVRHAISVTLKDIFEKKKKEENLGQKIHLVDL</sequence>
<accession>A0A8J5FX09</accession>
<proteinExistence type="predicted"/>
<dbReference type="PANTHER" id="PTHR46951">
    <property type="entry name" value="BED-TYPE DOMAIN-CONTAINING PROTEIN"/>
    <property type="match status" value="1"/>
</dbReference>
<comment type="caution">
    <text evidence="2">The sequence shown here is derived from an EMBL/GenBank/DDBJ whole genome shotgun (WGS) entry which is preliminary data.</text>
</comment>
<protein>
    <recommendedName>
        <fullName evidence="4">BED-type domain-containing protein</fullName>
    </recommendedName>
</protein>
<organism evidence="2 3">
    <name type="scientific">Zingiber officinale</name>
    <name type="common">Ginger</name>
    <name type="synonym">Amomum zingiber</name>
    <dbReference type="NCBI Taxonomy" id="94328"/>
    <lineage>
        <taxon>Eukaryota</taxon>
        <taxon>Viridiplantae</taxon>
        <taxon>Streptophyta</taxon>
        <taxon>Embryophyta</taxon>
        <taxon>Tracheophyta</taxon>
        <taxon>Spermatophyta</taxon>
        <taxon>Magnoliopsida</taxon>
        <taxon>Liliopsida</taxon>
        <taxon>Zingiberales</taxon>
        <taxon>Zingiberaceae</taxon>
        <taxon>Zingiber</taxon>
    </lineage>
</organism>
<feature type="region of interest" description="Disordered" evidence="1">
    <location>
        <begin position="1"/>
        <end position="30"/>
    </location>
</feature>
<reference evidence="2 3" key="1">
    <citation type="submission" date="2020-08" db="EMBL/GenBank/DDBJ databases">
        <title>Plant Genome Project.</title>
        <authorList>
            <person name="Zhang R.-G."/>
        </authorList>
    </citation>
    <scope>NUCLEOTIDE SEQUENCE [LARGE SCALE GENOMIC DNA]</scope>
    <source>
        <tissue evidence="2">Rhizome</tissue>
    </source>
</reference>
<evidence type="ECO:0000256" key="1">
    <source>
        <dbReference type="SAM" id="MobiDB-lite"/>
    </source>
</evidence>
<keyword evidence="3" id="KW-1185">Reference proteome</keyword>